<reference evidence="2 3" key="1">
    <citation type="submission" date="2017-05" db="EMBL/GenBank/DDBJ databases">
        <authorList>
            <person name="Song R."/>
            <person name="Chenine A.L."/>
            <person name="Ruprecht R.M."/>
        </authorList>
    </citation>
    <scope>NUCLEOTIDE SEQUENCE [LARGE SCALE GENOMIC DNA]</scope>
    <source>
        <strain evidence="2 3">CECT 8898</strain>
    </source>
</reference>
<dbReference type="GO" id="GO:0016747">
    <property type="term" value="F:acyltransferase activity, transferring groups other than amino-acyl groups"/>
    <property type="evidence" value="ECO:0007669"/>
    <property type="project" value="InterPro"/>
</dbReference>
<organism evidence="2 3">
    <name type="scientific">Maliponia aquimaris</name>
    <dbReference type="NCBI Taxonomy" id="1673631"/>
    <lineage>
        <taxon>Bacteria</taxon>
        <taxon>Pseudomonadati</taxon>
        <taxon>Pseudomonadota</taxon>
        <taxon>Alphaproteobacteria</taxon>
        <taxon>Rhodobacterales</taxon>
        <taxon>Paracoccaceae</taxon>
        <taxon>Maliponia</taxon>
    </lineage>
</organism>
<dbReference type="PANTHER" id="PTHR43792:SF1">
    <property type="entry name" value="N-ACETYLTRANSFERASE DOMAIN-CONTAINING PROTEIN"/>
    <property type="match status" value="1"/>
</dbReference>
<evidence type="ECO:0000313" key="3">
    <source>
        <dbReference type="Proteomes" id="UP000207598"/>
    </source>
</evidence>
<feature type="domain" description="N-acetyltransferase" evidence="1">
    <location>
        <begin position="14"/>
        <end position="168"/>
    </location>
</feature>
<dbReference type="PROSITE" id="PS51186">
    <property type="entry name" value="GNAT"/>
    <property type="match status" value="1"/>
</dbReference>
<accession>A0A238L6L5</accession>
<dbReference type="PANTHER" id="PTHR43792">
    <property type="entry name" value="GNAT FAMILY, PUTATIVE (AFU_ORTHOLOGUE AFUA_3G00765)-RELATED-RELATED"/>
    <property type="match status" value="1"/>
</dbReference>
<keyword evidence="3" id="KW-1185">Reference proteome</keyword>
<gene>
    <name evidence="2" type="ORF">MAA8898_04890</name>
</gene>
<protein>
    <recommendedName>
        <fullName evidence="1">N-acetyltransferase domain-containing protein</fullName>
    </recommendedName>
</protein>
<dbReference type="EMBL" id="FXYF01000024">
    <property type="protein sequence ID" value="SMX50628.1"/>
    <property type="molecule type" value="Genomic_DNA"/>
</dbReference>
<evidence type="ECO:0000313" key="2">
    <source>
        <dbReference type="EMBL" id="SMX50628.1"/>
    </source>
</evidence>
<evidence type="ECO:0000259" key="1">
    <source>
        <dbReference type="PROSITE" id="PS51186"/>
    </source>
</evidence>
<dbReference type="AlphaFoldDB" id="A0A238L6L5"/>
<dbReference type="SUPFAM" id="SSF55729">
    <property type="entry name" value="Acyl-CoA N-acyltransferases (Nat)"/>
    <property type="match status" value="1"/>
</dbReference>
<dbReference type="InterPro" id="IPR016181">
    <property type="entry name" value="Acyl_CoA_acyltransferase"/>
</dbReference>
<name>A0A238L6L5_9RHOB</name>
<dbReference type="Proteomes" id="UP000207598">
    <property type="component" value="Unassembled WGS sequence"/>
</dbReference>
<proteinExistence type="predicted"/>
<dbReference type="InterPro" id="IPR051531">
    <property type="entry name" value="N-acetyltransferase"/>
</dbReference>
<dbReference type="Gene3D" id="3.40.630.30">
    <property type="match status" value="1"/>
</dbReference>
<sequence>MTGAAVGGIVTPRLCLRPARATDLEPLHAVLSHPRAMRYWSRAAHDDIAVTRRFLRGLMATDLEYVIARDGRCIGKAGLWQAGELGYILHPDHWGRGLAHEALSALVPHLWRRLPDLKIMTAEVDPRNAASCRVLEKLGFAHLRTEQGNFLYDGHEWCDTAYFALSRPADLPPA</sequence>
<dbReference type="RefSeq" id="WP_217900536.1">
    <property type="nucleotide sequence ID" value="NZ_FXYF01000024.1"/>
</dbReference>
<dbReference type="InterPro" id="IPR000182">
    <property type="entry name" value="GNAT_dom"/>
</dbReference>
<dbReference type="Pfam" id="PF13302">
    <property type="entry name" value="Acetyltransf_3"/>
    <property type="match status" value="1"/>
</dbReference>